<evidence type="ECO:0000256" key="13">
    <source>
        <dbReference type="ARBA" id="ARBA00042775"/>
    </source>
</evidence>
<keyword evidence="16" id="KW-0413">Isomerase</keyword>
<evidence type="ECO:0000256" key="9">
    <source>
        <dbReference type="ARBA" id="ARBA00030642"/>
    </source>
</evidence>
<feature type="domain" description="PpiC" evidence="15">
    <location>
        <begin position="254"/>
        <end position="369"/>
    </location>
</feature>
<dbReference type="RefSeq" id="WP_056750183.1">
    <property type="nucleotide sequence ID" value="NZ_BMLD01000006.1"/>
</dbReference>
<dbReference type="InterPro" id="IPR046357">
    <property type="entry name" value="PPIase_dom_sf"/>
</dbReference>
<gene>
    <name evidence="16" type="ORF">J2800_002089</name>
</gene>
<accession>A0ABU1MYT8</accession>
<evidence type="ECO:0000256" key="7">
    <source>
        <dbReference type="ARBA" id="ARBA00023136"/>
    </source>
</evidence>
<evidence type="ECO:0000256" key="1">
    <source>
        <dbReference type="ARBA" id="ARBA00004382"/>
    </source>
</evidence>
<keyword evidence="17" id="KW-1185">Reference proteome</keyword>
<evidence type="ECO:0000256" key="12">
    <source>
        <dbReference type="ARBA" id="ARBA00040743"/>
    </source>
</evidence>
<feature type="region of interest" description="Disordered" evidence="14">
    <location>
        <begin position="634"/>
        <end position="658"/>
    </location>
</feature>
<dbReference type="Pfam" id="PF13145">
    <property type="entry name" value="Rotamase_2"/>
    <property type="match status" value="2"/>
</dbReference>
<proteinExistence type="inferred from homology"/>
<evidence type="ECO:0000256" key="2">
    <source>
        <dbReference type="ARBA" id="ARBA00018370"/>
    </source>
</evidence>
<dbReference type="SUPFAM" id="SSF109998">
    <property type="entry name" value="Triger factor/SurA peptide-binding domain-like"/>
    <property type="match status" value="1"/>
</dbReference>
<keyword evidence="5" id="KW-0812">Transmembrane</keyword>
<comment type="subcellular location">
    <subcellularLocation>
        <location evidence="1">Cell inner membrane</location>
        <topology evidence="1">Single-pass type II membrane protein</topology>
        <orientation evidence="1">Periplasmic side</orientation>
    </subcellularLocation>
</comment>
<evidence type="ECO:0000256" key="4">
    <source>
        <dbReference type="ARBA" id="ARBA00022519"/>
    </source>
</evidence>
<keyword evidence="3" id="KW-1003">Cell membrane</keyword>
<sequence length="658" mass="69882">MLAGFRSFAKSPFAVVLFGLLIVSFAVFGISDVFRHPPGKWVIAAGSRNMSPEDFKAHFEAYRKQQQAQGQTVTPDIAVEQGVDRKMLTQLALQESLAELIRKMGVRPSDKVVGDTLREQMASLPPGQRPFDPITGKFDTALYQRLLAQNDLTPARYEASLRDDIAQAHLFSAVASSLRAPRIYSALQAAYGLEGRDLAAFAINPATVEKPAAPTDAQLQAFMKEHAAQLTRPETRVLSVVRFSAKALEPSVTVPEADIVKTYNFRKDTLGTAETRSFVQIVAPDAKAAAVIAQRLAKGDQPAIVASAYGKQPVMIDSKPKSALPDRKVADAVFALAAGQVSGPINGDLGVSVVKLTKISPATTPSLESQRPAIEAELKAQAAQAKAYEQTQAYQDAHDGGANLIDAATKAGAFVMTTAPVAANGADQTGQPAAGLTPDALKTAFELPSGGESELIEAGKGEYFAVRVEKVIPSAMPPLAEIRAPLAQQWQLDQLLQRMKAKADELVARVKKGESLEAVAASAQAQVQRVPNITRQNARQFQGLGRDLLMGAFGAKPGVAFVSRGPQGGYLVALVEKVHPGSPEQMAQITEVARPQTSQGLLRDVGMAAQDAAKTQLKTKVNLTLARQAIGVDTSALPAEDGKAPAKAKEKAPKGLAQ</sequence>
<dbReference type="InterPro" id="IPR000297">
    <property type="entry name" value="PPIase_PpiC"/>
</dbReference>
<comment type="caution">
    <text evidence="16">The sequence shown here is derived from an EMBL/GenBank/DDBJ whole genome shotgun (WGS) entry which is preliminary data.</text>
</comment>
<evidence type="ECO:0000259" key="15">
    <source>
        <dbReference type="Pfam" id="PF13145"/>
    </source>
</evidence>
<evidence type="ECO:0000256" key="6">
    <source>
        <dbReference type="ARBA" id="ARBA00022989"/>
    </source>
</evidence>
<reference evidence="16 17" key="1">
    <citation type="submission" date="2023-07" db="EMBL/GenBank/DDBJ databases">
        <title>Sorghum-associated microbial communities from plants grown in Nebraska, USA.</title>
        <authorList>
            <person name="Schachtman D."/>
        </authorList>
    </citation>
    <scope>NUCLEOTIDE SEQUENCE [LARGE SCALE GENOMIC DNA]</scope>
    <source>
        <strain evidence="16 17">DS2154</strain>
    </source>
</reference>
<protein>
    <recommendedName>
        <fullName evidence="2">Parvulin-like PPIase</fullName>
    </recommendedName>
    <alternativeName>
        <fullName evidence="9">Peptidyl-prolyl cis-trans isomerase plp</fullName>
    </alternativeName>
    <alternativeName>
        <fullName evidence="12">Periplasmic chaperone PpiD</fullName>
    </alternativeName>
    <alternativeName>
        <fullName evidence="13">Periplasmic folding chaperone</fullName>
    </alternativeName>
    <alternativeName>
        <fullName evidence="10">Rotamase plp</fullName>
    </alternativeName>
</protein>
<evidence type="ECO:0000313" key="16">
    <source>
        <dbReference type="EMBL" id="MDR6531347.1"/>
    </source>
</evidence>
<keyword evidence="4" id="KW-0997">Cell inner membrane</keyword>
<evidence type="ECO:0000256" key="14">
    <source>
        <dbReference type="SAM" id="MobiDB-lite"/>
    </source>
</evidence>
<feature type="compositionally biased region" description="Basic and acidic residues" evidence="14">
    <location>
        <begin position="640"/>
        <end position="658"/>
    </location>
</feature>
<comment type="similarity">
    <text evidence="11">Belongs to the PpiD chaperone family.</text>
</comment>
<dbReference type="Pfam" id="PF13624">
    <property type="entry name" value="SurA_N_3"/>
    <property type="match status" value="1"/>
</dbReference>
<evidence type="ECO:0000313" key="17">
    <source>
        <dbReference type="Proteomes" id="UP001262754"/>
    </source>
</evidence>
<name>A0ABU1MYT8_9CAUL</name>
<dbReference type="Proteomes" id="UP001262754">
    <property type="component" value="Unassembled WGS sequence"/>
</dbReference>
<dbReference type="GO" id="GO:0003755">
    <property type="term" value="F:peptidyl-prolyl cis-trans isomerase activity"/>
    <property type="evidence" value="ECO:0007669"/>
    <property type="project" value="UniProtKB-EC"/>
</dbReference>
<dbReference type="Gene3D" id="3.10.50.40">
    <property type="match status" value="1"/>
</dbReference>
<evidence type="ECO:0000256" key="8">
    <source>
        <dbReference type="ARBA" id="ARBA00023186"/>
    </source>
</evidence>
<evidence type="ECO:0000256" key="10">
    <source>
        <dbReference type="ARBA" id="ARBA00031484"/>
    </source>
</evidence>
<dbReference type="SUPFAM" id="SSF54534">
    <property type="entry name" value="FKBP-like"/>
    <property type="match status" value="1"/>
</dbReference>
<dbReference type="PANTHER" id="PTHR47529:SF1">
    <property type="entry name" value="PERIPLASMIC CHAPERONE PPID"/>
    <property type="match status" value="1"/>
</dbReference>
<dbReference type="PANTHER" id="PTHR47529">
    <property type="entry name" value="PEPTIDYL-PROLYL CIS-TRANS ISOMERASE D"/>
    <property type="match status" value="1"/>
</dbReference>
<dbReference type="EMBL" id="JAVDRL010000005">
    <property type="protein sequence ID" value="MDR6531347.1"/>
    <property type="molecule type" value="Genomic_DNA"/>
</dbReference>
<evidence type="ECO:0000256" key="11">
    <source>
        <dbReference type="ARBA" id="ARBA00038408"/>
    </source>
</evidence>
<dbReference type="InterPro" id="IPR052029">
    <property type="entry name" value="PpiD_chaperone"/>
</dbReference>
<keyword evidence="7" id="KW-0472">Membrane</keyword>
<evidence type="ECO:0000256" key="5">
    <source>
        <dbReference type="ARBA" id="ARBA00022692"/>
    </source>
</evidence>
<keyword evidence="6" id="KW-1133">Transmembrane helix</keyword>
<dbReference type="InterPro" id="IPR027304">
    <property type="entry name" value="Trigger_fact/SurA_dom_sf"/>
</dbReference>
<keyword evidence="8" id="KW-0143">Chaperone</keyword>
<organism evidence="16 17">
    <name type="scientific">Caulobacter rhizosphaerae</name>
    <dbReference type="NCBI Taxonomy" id="2010972"/>
    <lineage>
        <taxon>Bacteria</taxon>
        <taxon>Pseudomonadati</taxon>
        <taxon>Pseudomonadota</taxon>
        <taxon>Alphaproteobacteria</taxon>
        <taxon>Caulobacterales</taxon>
        <taxon>Caulobacteraceae</taxon>
        <taxon>Caulobacter</taxon>
    </lineage>
</organism>
<feature type="domain" description="PpiC" evidence="15">
    <location>
        <begin position="379"/>
        <end position="483"/>
    </location>
</feature>
<evidence type="ECO:0000256" key="3">
    <source>
        <dbReference type="ARBA" id="ARBA00022475"/>
    </source>
</evidence>